<feature type="domain" description="Peptidase M13 N-terminal" evidence="12">
    <location>
        <begin position="87"/>
        <end position="222"/>
    </location>
</feature>
<evidence type="ECO:0000313" key="13">
    <source>
        <dbReference type="Ensembl" id="ENSLLTP00000019452.1"/>
    </source>
</evidence>
<dbReference type="SUPFAM" id="SSF55486">
    <property type="entry name" value="Metalloproteases ('zincins'), catalytic domain"/>
    <property type="match status" value="1"/>
</dbReference>
<evidence type="ECO:0000256" key="4">
    <source>
        <dbReference type="ARBA" id="ARBA00012316"/>
    </source>
</evidence>
<dbReference type="GO" id="GO:0004222">
    <property type="term" value="F:metalloendopeptidase activity"/>
    <property type="evidence" value="ECO:0007669"/>
    <property type="project" value="UniProtKB-EC"/>
</dbReference>
<organism evidence="13 14">
    <name type="scientific">Laticauda laticaudata</name>
    <name type="common">Blue-ringed sea krait</name>
    <name type="synonym">Blue-lipped sea krait</name>
    <dbReference type="NCBI Taxonomy" id="8630"/>
    <lineage>
        <taxon>Eukaryota</taxon>
        <taxon>Metazoa</taxon>
        <taxon>Chordata</taxon>
        <taxon>Craniata</taxon>
        <taxon>Vertebrata</taxon>
        <taxon>Euteleostomi</taxon>
        <taxon>Lepidosauria</taxon>
        <taxon>Squamata</taxon>
        <taxon>Bifurcata</taxon>
        <taxon>Unidentata</taxon>
        <taxon>Episquamata</taxon>
        <taxon>Toxicofera</taxon>
        <taxon>Serpentes</taxon>
        <taxon>Colubroidea</taxon>
        <taxon>Elapidae</taxon>
        <taxon>Laticaudinae</taxon>
        <taxon>Laticauda</taxon>
    </lineage>
</organism>
<dbReference type="EC" id="3.4.24.71" evidence="4"/>
<keyword evidence="6" id="KW-1133">Transmembrane helix</keyword>
<keyword evidence="8" id="KW-0472">Membrane</keyword>
<evidence type="ECO:0000259" key="12">
    <source>
        <dbReference type="Pfam" id="PF05649"/>
    </source>
</evidence>
<sequence length="276" mass="31075">AVHFRTTLQKPDDADEISAERCYNFKRMGFNQCYYQFSESPTSGNPLLLPHNLCMSLPDPSHTTCLSKACIIVAGKILEALDPDVKPCDDFYQYACGGWIKRNPLPDGRSKWSTFNSIWDQNQAIMKHLLENATFNSSSEAERKTQRYYLSCLREQKIEELGSQPLIDLIEKIGGWNVTGSWNQTNFMDILKLVSATYRASPFFTVFVGPDSKSSNCNIIQGWDSTGSAPFSQTGSFFWERTGSLQRSAAGPTCLPGLHTDLYFLVFNLSCIAWHS</sequence>
<dbReference type="PROSITE" id="PS51885">
    <property type="entry name" value="NEPRILYSIN"/>
    <property type="match status" value="1"/>
</dbReference>
<dbReference type="AlphaFoldDB" id="A0A8C5SKR3"/>
<evidence type="ECO:0000256" key="9">
    <source>
        <dbReference type="ARBA" id="ARBA00023157"/>
    </source>
</evidence>
<dbReference type="GO" id="GO:0030658">
    <property type="term" value="C:transport vesicle membrane"/>
    <property type="evidence" value="ECO:0007669"/>
    <property type="project" value="UniProtKB-SubCell"/>
</dbReference>
<keyword evidence="9" id="KW-1015">Disulfide bond</keyword>
<dbReference type="GO" id="GO:0005886">
    <property type="term" value="C:plasma membrane"/>
    <property type="evidence" value="ECO:0007669"/>
    <property type="project" value="TreeGrafter"/>
</dbReference>
<name>A0A8C5SKR3_LATLA</name>
<comment type="catalytic activity">
    <reaction evidence="1">
        <text>Hydrolysis of the 21-Trp-|-Val-22 bond in big endothelin to form endothelin 1.</text>
        <dbReference type="EC" id="3.4.24.71"/>
    </reaction>
</comment>
<keyword evidence="14" id="KW-1185">Reference proteome</keyword>
<evidence type="ECO:0000256" key="6">
    <source>
        <dbReference type="ARBA" id="ARBA00022989"/>
    </source>
</evidence>
<dbReference type="GeneTree" id="ENSGT00940000156921"/>
<evidence type="ECO:0000256" key="2">
    <source>
        <dbReference type="ARBA" id="ARBA00004194"/>
    </source>
</evidence>
<dbReference type="Pfam" id="PF05649">
    <property type="entry name" value="Peptidase_M13_N"/>
    <property type="match status" value="1"/>
</dbReference>
<dbReference type="InterPro" id="IPR042089">
    <property type="entry name" value="Peptidase_M13_dom_2"/>
</dbReference>
<evidence type="ECO:0000313" key="14">
    <source>
        <dbReference type="Proteomes" id="UP000694406"/>
    </source>
</evidence>
<evidence type="ECO:0000256" key="10">
    <source>
        <dbReference type="ARBA" id="ARBA00023180"/>
    </source>
</evidence>
<reference evidence="13" key="2">
    <citation type="submission" date="2025-09" db="UniProtKB">
        <authorList>
            <consortium name="Ensembl"/>
        </authorList>
    </citation>
    <scope>IDENTIFICATION</scope>
</reference>
<dbReference type="GO" id="GO:0016485">
    <property type="term" value="P:protein processing"/>
    <property type="evidence" value="ECO:0007669"/>
    <property type="project" value="TreeGrafter"/>
</dbReference>
<evidence type="ECO:0000256" key="8">
    <source>
        <dbReference type="ARBA" id="ARBA00023136"/>
    </source>
</evidence>
<evidence type="ECO:0000256" key="5">
    <source>
        <dbReference type="ARBA" id="ARBA00022692"/>
    </source>
</evidence>
<proteinExistence type="predicted"/>
<dbReference type="GO" id="GO:0000139">
    <property type="term" value="C:Golgi membrane"/>
    <property type="evidence" value="ECO:0007669"/>
    <property type="project" value="UniProtKB-SubCell"/>
</dbReference>
<keyword evidence="11" id="KW-0968">Cytoplasmic vesicle</keyword>
<dbReference type="Gene3D" id="1.10.1380.10">
    <property type="entry name" value="Neutral endopeptidase , domain2"/>
    <property type="match status" value="1"/>
</dbReference>
<keyword evidence="10" id="KW-0325">Glycoprotein</keyword>
<dbReference type="Ensembl" id="ENSLLTT00000020168.1">
    <property type="protein sequence ID" value="ENSLLTP00000019452.1"/>
    <property type="gene ID" value="ENSLLTG00000014630.1"/>
</dbReference>
<dbReference type="PANTHER" id="PTHR11733">
    <property type="entry name" value="ZINC METALLOPROTEASE FAMILY M13 NEPRILYSIN-RELATED"/>
    <property type="match status" value="1"/>
</dbReference>
<comment type="subcellular location">
    <subcellularLocation>
        <location evidence="3">Cytoplasmic vesicle</location>
        <location evidence="3">Secretory vesicle membrane</location>
    </subcellularLocation>
    <subcellularLocation>
        <location evidence="2">Golgi apparatus membrane</location>
        <topology evidence="2">Single-pass membrane protein</topology>
    </subcellularLocation>
</comment>
<reference evidence="13" key="1">
    <citation type="submission" date="2025-08" db="UniProtKB">
        <authorList>
            <consortium name="Ensembl"/>
        </authorList>
    </citation>
    <scope>IDENTIFICATION</scope>
</reference>
<accession>A0A8C5SKR3</accession>
<dbReference type="PANTHER" id="PTHR11733:SF127">
    <property type="entry name" value="EEF1AKMT4-ECE2 READTHROUGH TRANSCRIPT PROTEIN-RELATED"/>
    <property type="match status" value="1"/>
</dbReference>
<dbReference type="InterPro" id="IPR008753">
    <property type="entry name" value="Peptidase_M13_N"/>
</dbReference>
<dbReference type="Proteomes" id="UP000694406">
    <property type="component" value="Unplaced"/>
</dbReference>
<evidence type="ECO:0000256" key="3">
    <source>
        <dbReference type="ARBA" id="ARBA00004250"/>
    </source>
</evidence>
<evidence type="ECO:0000256" key="7">
    <source>
        <dbReference type="ARBA" id="ARBA00023034"/>
    </source>
</evidence>
<protein>
    <recommendedName>
        <fullName evidence="4">endothelin-converting enzyme 1</fullName>
        <ecNumber evidence="4">3.4.24.71</ecNumber>
    </recommendedName>
</protein>
<keyword evidence="7" id="KW-0333">Golgi apparatus</keyword>
<keyword evidence="5" id="KW-0812">Transmembrane</keyword>
<evidence type="ECO:0000256" key="11">
    <source>
        <dbReference type="ARBA" id="ARBA00023329"/>
    </source>
</evidence>
<evidence type="ECO:0000256" key="1">
    <source>
        <dbReference type="ARBA" id="ARBA00001742"/>
    </source>
</evidence>
<dbReference type="InterPro" id="IPR000718">
    <property type="entry name" value="Peptidase_M13"/>
</dbReference>